<dbReference type="OrthoDB" id="8759286at2"/>
<sequence length="77" mass="8321">MPIASETLAPEEVAQITGCARRADQVAWLQAEGWMYVKNKAGEPIVGRLYARLRLAGISTSTITGGSGWAPDFTKVR</sequence>
<dbReference type="Pfam" id="PF13986">
    <property type="entry name" value="DUF4224"/>
    <property type="match status" value="1"/>
</dbReference>
<dbReference type="RefSeq" id="WP_121242212.1">
    <property type="nucleotide sequence ID" value="NZ_BHVV01000006.1"/>
</dbReference>
<evidence type="ECO:0000313" key="2">
    <source>
        <dbReference type="EMBL" id="RLJ64770.1"/>
    </source>
</evidence>
<dbReference type="AlphaFoldDB" id="A0A497XCV0"/>
<dbReference type="InterPro" id="IPR025319">
    <property type="entry name" value="DUF4224"/>
</dbReference>
<gene>
    <name evidence="2" type="ORF">DFR35_1417</name>
</gene>
<protein>
    <submittedName>
        <fullName evidence="2">Uncharacterized protein DUF4224</fullName>
    </submittedName>
</protein>
<feature type="domain" description="DUF4224" evidence="1">
    <location>
        <begin position="8"/>
        <end position="50"/>
    </location>
</feature>
<evidence type="ECO:0000259" key="1">
    <source>
        <dbReference type="Pfam" id="PF13986"/>
    </source>
</evidence>
<keyword evidence="3" id="KW-1185">Reference proteome</keyword>
<comment type="caution">
    <text evidence="2">The sequence shown here is derived from an EMBL/GenBank/DDBJ whole genome shotgun (WGS) entry which is preliminary data.</text>
</comment>
<reference evidence="2 3" key="1">
    <citation type="submission" date="2018-10" db="EMBL/GenBank/DDBJ databases">
        <title>Genomic Encyclopedia of Type Strains, Phase IV (KMG-IV): sequencing the most valuable type-strain genomes for metagenomic binning, comparative biology and taxonomic classification.</title>
        <authorList>
            <person name="Goeker M."/>
        </authorList>
    </citation>
    <scope>NUCLEOTIDE SEQUENCE [LARGE SCALE GENOMIC DNA]</scope>
    <source>
        <strain evidence="2 3">DSM 26916</strain>
    </source>
</reference>
<accession>A0A497XCV0</accession>
<organism evidence="2 3">
    <name type="scientific">Sulfurisoma sediminicola</name>
    <dbReference type="NCBI Taxonomy" id="1381557"/>
    <lineage>
        <taxon>Bacteria</taxon>
        <taxon>Pseudomonadati</taxon>
        <taxon>Pseudomonadota</taxon>
        <taxon>Betaproteobacteria</taxon>
        <taxon>Nitrosomonadales</taxon>
        <taxon>Sterolibacteriaceae</taxon>
        <taxon>Sulfurisoma</taxon>
    </lineage>
</organism>
<proteinExistence type="predicted"/>
<name>A0A497XCV0_9PROT</name>
<dbReference type="Proteomes" id="UP000268908">
    <property type="component" value="Unassembled WGS sequence"/>
</dbReference>
<evidence type="ECO:0000313" key="3">
    <source>
        <dbReference type="Proteomes" id="UP000268908"/>
    </source>
</evidence>
<dbReference type="EMBL" id="RCCI01000005">
    <property type="protein sequence ID" value="RLJ64770.1"/>
    <property type="molecule type" value="Genomic_DNA"/>
</dbReference>